<protein>
    <submittedName>
        <fullName evidence="1">Uncharacterized protein</fullName>
    </submittedName>
</protein>
<name>A0A517M9C9_9BACT</name>
<dbReference type="Proteomes" id="UP000320672">
    <property type="component" value="Chromosome"/>
</dbReference>
<dbReference type="KEGG" id="rml:FF011L_02300"/>
<reference evidence="1 2" key="1">
    <citation type="submission" date="2019-02" db="EMBL/GenBank/DDBJ databases">
        <title>Deep-cultivation of Planctomycetes and their phenomic and genomic characterization uncovers novel biology.</title>
        <authorList>
            <person name="Wiegand S."/>
            <person name="Jogler M."/>
            <person name="Boedeker C."/>
            <person name="Pinto D."/>
            <person name="Vollmers J."/>
            <person name="Rivas-Marin E."/>
            <person name="Kohn T."/>
            <person name="Peeters S.H."/>
            <person name="Heuer A."/>
            <person name="Rast P."/>
            <person name="Oberbeckmann S."/>
            <person name="Bunk B."/>
            <person name="Jeske O."/>
            <person name="Meyerdierks A."/>
            <person name="Storesund J.E."/>
            <person name="Kallscheuer N."/>
            <person name="Luecker S."/>
            <person name="Lage O.M."/>
            <person name="Pohl T."/>
            <person name="Merkel B.J."/>
            <person name="Hornburger P."/>
            <person name="Mueller R.-W."/>
            <person name="Bruemmer F."/>
            <person name="Labrenz M."/>
            <person name="Spormann A.M."/>
            <person name="Op den Camp H."/>
            <person name="Overmann J."/>
            <person name="Amann R."/>
            <person name="Jetten M.S.M."/>
            <person name="Mascher T."/>
            <person name="Medema M.H."/>
            <person name="Devos D.P."/>
            <person name="Kaster A.-K."/>
            <person name="Ovreas L."/>
            <person name="Rohde M."/>
            <person name="Galperin M.Y."/>
            <person name="Jogler C."/>
        </authorList>
    </citation>
    <scope>NUCLEOTIDE SEQUENCE [LARGE SCALE GENOMIC DNA]</scope>
    <source>
        <strain evidence="1 2">FF011L</strain>
    </source>
</reference>
<dbReference type="EMBL" id="CP036262">
    <property type="protein sequence ID" value="QDS91500.1"/>
    <property type="molecule type" value="Genomic_DNA"/>
</dbReference>
<gene>
    <name evidence="1" type="ORF">FF011L_02300</name>
</gene>
<proteinExistence type="predicted"/>
<evidence type="ECO:0000313" key="1">
    <source>
        <dbReference type="EMBL" id="QDS91500.1"/>
    </source>
</evidence>
<dbReference type="AlphaFoldDB" id="A0A517M9C9"/>
<evidence type="ECO:0000313" key="2">
    <source>
        <dbReference type="Proteomes" id="UP000320672"/>
    </source>
</evidence>
<organism evidence="1 2">
    <name type="scientific">Roseimaritima multifibrata</name>
    <dbReference type="NCBI Taxonomy" id="1930274"/>
    <lineage>
        <taxon>Bacteria</taxon>
        <taxon>Pseudomonadati</taxon>
        <taxon>Planctomycetota</taxon>
        <taxon>Planctomycetia</taxon>
        <taxon>Pirellulales</taxon>
        <taxon>Pirellulaceae</taxon>
        <taxon>Roseimaritima</taxon>
    </lineage>
</organism>
<dbReference type="RefSeq" id="WP_145349553.1">
    <property type="nucleotide sequence ID" value="NZ_CP036262.1"/>
</dbReference>
<dbReference type="OrthoDB" id="287660at2"/>
<keyword evidence="2" id="KW-1185">Reference proteome</keyword>
<sequence>MSWFVCFLLLPLPMPIMHRHDTIEAPQALSSHLAQRHRDASFKETPLDQSHWHFVLPSKGDPDGKHDCSLPSRPVDYVSSDAGSLGCGPTAQLFPLDCLSTIGIVSLDLIFDPAHPTQDPRHRFAADADQHHRCTLCCVMRC</sequence>
<accession>A0A517M9C9</accession>